<sequence>LQTSRRSSSDGWQQQPCRSQTRRRRHRKKPGADEATNLYQRVKMRFEEEQQLLSNSPLPAKLSKELQKIFASLQLSGASIKFASSICLGLGSPTDSRDARLQLALWMSALKDEASEAGDSDKDVLAASAPLLLAVDPAFTPEDEQLLSSLGVTVGDPTSAASRYSALPLPCLAFLPHAPNFVINNFLYENWSKSRLHGHVLLGNSLASLRTNLSAPVLRQLGYIESAAEVCVEAVSSSSLANRADEFFTAFNDISLQWFPKIEKDFIGEVESSLGEPVYDCADDRLKDLLGF</sequence>
<name>A0A1I8G6J2_9PLAT</name>
<reference evidence="5" key="1">
    <citation type="submission" date="2016-11" db="UniProtKB">
        <authorList>
            <consortium name="WormBaseParasite"/>
        </authorList>
    </citation>
    <scope>IDENTIFICATION</scope>
</reference>
<keyword evidence="4" id="KW-1185">Reference proteome</keyword>
<dbReference type="Pfam" id="PF07985">
    <property type="entry name" value="SRR1"/>
    <property type="match status" value="1"/>
</dbReference>
<dbReference type="WBParaSite" id="maker-uti_cns_0001023-snap-gene-0.11-mRNA-1">
    <property type="protein sequence ID" value="maker-uti_cns_0001023-snap-gene-0.11-mRNA-1"/>
    <property type="gene ID" value="maker-uti_cns_0001023-snap-gene-0.11"/>
</dbReference>
<evidence type="ECO:0000256" key="2">
    <source>
        <dbReference type="SAM" id="MobiDB-lite"/>
    </source>
</evidence>
<feature type="compositionally biased region" description="Basic residues" evidence="2">
    <location>
        <begin position="20"/>
        <end position="29"/>
    </location>
</feature>
<feature type="domain" description="SRR1-like" evidence="3">
    <location>
        <begin position="69"/>
        <end position="258"/>
    </location>
</feature>
<dbReference type="Proteomes" id="UP000095280">
    <property type="component" value="Unplaced"/>
</dbReference>
<dbReference type="GO" id="GO:0005634">
    <property type="term" value="C:nucleus"/>
    <property type="evidence" value="ECO:0007669"/>
    <property type="project" value="TreeGrafter"/>
</dbReference>
<dbReference type="InterPro" id="IPR040044">
    <property type="entry name" value="SRR1L"/>
</dbReference>
<organism evidence="4 5">
    <name type="scientific">Macrostomum lignano</name>
    <dbReference type="NCBI Taxonomy" id="282301"/>
    <lineage>
        <taxon>Eukaryota</taxon>
        <taxon>Metazoa</taxon>
        <taxon>Spiralia</taxon>
        <taxon>Lophotrochozoa</taxon>
        <taxon>Platyhelminthes</taxon>
        <taxon>Rhabditophora</taxon>
        <taxon>Macrostomorpha</taxon>
        <taxon>Macrostomida</taxon>
        <taxon>Macrostomidae</taxon>
        <taxon>Macrostomum</taxon>
    </lineage>
</organism>
<evidence type="ECO:0000313" key="5">
    <source>
        <dbReference type="WBParaSite" id="maker-uti_cns_0001023-snap-gene-0.11-mRNA-1"/>
    </source>
</evidence>
<dbReference type="PANTHER" id="PTHR28626">
    <property type="entry name" value="SRR1-LIKE PROTEIN"/>
    <property type="match status" value="1"/>
</dbReference>
<comment type="similarity">
    <text evidence="1">Belongs to the SRR1 family.</text>
</comment>
<feature type="compositionally biased region" description="Polar residues" evidence="2">
    <location>
        <begin position="1"/>
        <end position="12"/>
    </location>
</feature>
<evidence type="ECO:0000256" key="1">
    <source>
        <dbReference type="ARBA" id="ARBA00009856"/>
    </source>
</evidence>
<evidence type="ECO:0000259" key="3">
    <source>
        <dbReference type="Pfam" id="PF07985"/>
    </source>
</evidence>
<evidence type="ECO:0000313" key="4">
    <source>
        <dbReference type="Proteomes" id="UP000095280"/>
    </source>
</evidence>
<dbReference type="GO" id="GO:0005737">
    <property type="term" value="C:cytoplasm"/>
    <property type="evidence" value="ECO:0007669"/>
    <property type="project" value="TreeGrafter"/>
</dbReference>
<proteinExistence type="inferred from homology"/>
<accession>A0A1I8G6J2</accession>
<protein>
    <submittedName>
        <fullName evidence="5">SRR1 domain-containing protein</fullName>
    </submittedName>
</protein>
<dbReference type="PANTHER" id="PTHR28626:SF3">
    <property type="entry name" value="SRR1-LIKE PROTEIN"/>
    <property type="match status" value="1"/>
</dbReference>
<dbReference type="AlphaFoldDB" id="A0A1I8G6J2"/>
<dbReference type="InterPro" id="IPR012942">
    <property type="entry name" value="SRR1-like"/>
</dbReference>
<feature type="region of interest" description="Disordered" evidence="2">
    <location>
        <begin position="1"/>
        <end position="34"/>
    </location>
</feature>